<dbReference type="RefSeq" id="WP_186868058.1">
    <property type="nucleotide sequence ID" value="NZ_JACOOL010000001.1"/>
</dbReference>
<dbReference type="Proteomes" id="UP000637359">
    <property type="component" value="Unassembled WGS sequence"/>
</dbReference>
<organism evidence="2 3">
    <name type="scientific">Ornithinibacillus hominis</name>
    <dbReference type="NCBI Taxonomy" id="2763055"/>
    <lineage>
        <taxon>Bacteria</taxon>
        <taxon>Bacillati</taxon>
        <taxon>Bacillota</taxon>
        <taxon>Bacilli</taxon>
        <taxon>Bacillales</taxon>
        <taxon>Bacillaceae</taxon>
        <taxon>Ornithinibacillus</taxon>
    </lineage>
</organism>
<keyword evidence="1" id="KW-0472">Membrane</keyword>
<feature type="transmembrane region" description="Helical" evidence="1">
    <location>
        <begin position="96"/>
        <end position="112"/>
    </location>
</feature>
<reference evidence="2" key="1">
    <citation type="submission" date="2020-08" db="EMBL/GenBank/DDBJ databases">
        <title>Genome public.</title>
        <authorList>
            <person name="Liu C."/>
            <person name="Sun Q."/>
        </authorList>
    </citation>
    <scope>NUCLEOTIDE SEQUENCE</scope>
    <source>
        <strain evidence="2">BX22</strain>
    </source>
</reference>
<comment type="caution">
    <text evidence="2">The sequence shown here is derived from an EMBL/GenBank/DDBJ whole genome shotgun (WGS) entry which is preliminary data.</text>
</comment>
<evidence type="ECO:0000256" key="1">
    <source>
        <dbReference type="SAM" id="Phobius"/>
    </source>
</evidence>
<feature type="transmembrane region" description="Helical" evidence="1">
    <location>
        <begin position="118"/>
        <end position="143"/>
    </location>
</feature>
<dbReference type="EMBL" id="JACOOL010000001">
    <property type="protein sequence ID" value="MBC5635347.1"/>
    <property type="molecule type" value="Genomic_DNA"/>
</dbReference>
<evidence type="ECO:0000313" key="2">
    <source>
        <dbReference type="EMBL" id="MBC5635347.1"/>
    </source>
</evidence>
<dbReference type="AlphaFoldDB" id="A0A923RHV5"/>
<evidence type="ECO:0000313" key="3">
    <source>
        <dbReference type="Proteomes" id="UP000637359"/>
    </source>
</evidence>
<proteinExistence type="predicted"/>
<gene>
    <name evidence="2" type="ORF">H8S33_00785</name>
</gene>
<protein>
    <submittedName>
        <fullName evidence="2">Uncharacterized protein</fullName>
    </submittedName>
</protein>
<keyword evidence="1" id="KW-1133">Transmembrane helix</keyword>
<sequence length="151" mass="17181">MKKNAYEKVMWSIVLPGFGQLLNGRYFKGTLLIMLEIMISVQTNLNEVILLSFHGKIVDAINVTNYNWMLFYPCIYCFSIWDSVKDAGGVTKRYSFLPYVFTAFFTTIGLVYSSELTIFGVILGPIWLPLVFLFPGIAVGLILRKIMINIS</sequence>
<accession>A0A923RHV5</accession>
<keyword evidence="1" id="KW-0812">Transmembrane</keyword>
<name>A0A923RHV5_9BACI</name>
<keyword evidence="3" id="KW-1185">Reference proteome</keyword>